<dbReference type="InterPro" id="IPR005334">
    <property type="entry name" value="Tctex-1-like"/>
</dbReference>
<dbReference type="EMBL" id="KK114948">
    <property type="protein sequence ID" value="KFM63753.1"/>
    <property type="molecule type" value="Genomic_DNA"/>
</dbReference>
<protein>
    <submittedName>
        <fullName evidence="3">Tctex1 domain-containing protein 2</fullName>
    </submittedName>
</protein>
<reference evidence="3 4" key="1">
    <citation type="submission" date="2013-11" db="EMBL/GenBank/DDBJ databases">
        <title>Genome sequencing of Stegodyphus mimosarum.</title>
        <authorList>
            <person name="Bechsgaard J."/>
        </authorList>
    </citation>
    <scope>NUCLEOTIDE SEQUENCE [LARGE SCALE GENOMIC DNA]</scope>
</reference>
<feature type="region of interest" description="Disordered" evidence="2">
    <location>
        <begin position="1"/>
        <end position="38"/>
    </location>
</feature>
<dbReference type="OMA" id="IRPRTHH"/>
<evidence type="ECO:0000313" key="3">
    <source>
        <dbReference type="EMBL" id="KFM63753.1"/>
    </source>
</evidence>
<dbReference type="OrthoDB" id="10260741at2759"/>
<dbReference type="GO" id="GO:0005737">
    <property type="term" value="C:cytoplasm"/>
    <property type="evidence" value="ECO:0007669"/>
    <property type="project" value="TreeGrafter"/>
</dbReference>
<dbReference type="STRING" id="407821.A0A087TF64"/>
<dbReference type="GO" id="GO:0045505">
    <property type="term" value="F:dynein intermediate chain binding"/>
    <property type="evidence" value="ECO:0007669"/>
    <property type="project" value="TreeGrafter"/>
</dbReference>
<feature type="non-terminal residue" evidence="3">
    <location>
        <position position="134"/>
    </location>
</feature>
<dbReference type="GO" id="GO:0007018">
    <property type="term" value="P:microtubule-based movement"/>
    <property type="evidence" value="ECO:0007669"/>
    <property type="project" value="TreeGrafter"/>
</dbReference>
<evidence type="ECO:0000313" key="4">
    <source>
        <dbReference type="Proteomes" id="UP000054359"/>
    </source>
</evidence>
<accession>A0A087TF64</accession>
<dbReference type="Pfam" id="PF03645">
    <property type="entry name" value="Tctex-1"/>
    <property type="match status" value="1"/>
</dbReference>
<dbReference type="InterPro" id="IPR038586">
    <property type="entry name" value="Tctex-1-like_sf"/>
</dbReference>
<sequence>MEKETSNNGEESYSSNFETTSSSETTISNEDEVTNAEEESNTYIIRPCYYVKFNAGTVREILKSILIEEFGNKRYSSIDVPAKARSLSEVIVNKMKELPYERYKYAVQVVIGEQRGQGFKMTSSCFWDADTDNC</sequence>
<dbReference type="GO" id="GO:0005868">
    <property type="term" value="C:cytoplasmic dynein complex"/>
    <property type="evidence" value="ECO:0007669"/>
    <property type="project" value="TreeGrafter"/>
</dbReference>
<dbReference type="CDD" id="cd21459">
    <property type="entry name" value="DLC-like_TCTEX1D2"/>
    <property type="match status" value="1"/>
</dbReference>
<dbReference type="PANTHER" id="PTHR21255">
    <property type="entry name" value="T-COMPLEX-ASSOCIATED-TESTIS-EXPRESSED 1/ DYNEIN LIGHT CHAIN"/>
    <property type="match status" value="1"/>
</dbReference>
<dbReference type="Proteomes" id="UP000054359">
    <property type="component" value="Unassembled WGS sequence"/>
</dbReference>
<organism evidence="3 4">
    <name type="scientific">Stegodyphus mimosarum</name>
    <name type="common">African social velvet spider</name>
    <dbReference type="NCBI Taxonomy" id="407821"/>
    <lineage>
        <taxon>Eukaryota</taxon>
        <taxon>Metazoa</taxon>
        <taxon>Ecdysozoa</taxon>
        <taxon>Arthropoda</taxon>
        <taxon>Chelicerata</taxon>
        <taxon>Arachnida</taxon>
        <taxon>Araneae</taxon>
        <taxon>Araneomorphae</taxon>
        <taxon>Entelegynae</taxon>
        <taxon>Eresoidea</taxon>
        <taxon>Eresidae</taxon>
        <taxon>Stegodyphus</taxon>
    </lineage>
</organism>
<evidence type="ECO:0000256" key="1">
    <source>
        <dbReference type="ARBA" id="ARBA00005361"/>
    </source>
</evidence>
<dbReference type="PANTHER" id="PTHR21255:SF7">
    <property type="entry name" value="DYNEIN LIGHT CHAIN TCTEX-TYPE PROTEIN 2B"/>
    <property type="match status" value="1"/>
</dbReference>
<feature type="compositionally biased region" description="Low complexity" evidence="2">
    <location>
        <begin position="10"/>
        <end position="28"/>
    </location>
</feature>
<keyword evidence="4" id="KW-1185">Reference proteome</keyword>
<comment type="similarity">
    <text evidence="1">Belongs to the dynein light chain Tctex-type family.</text>
</comment>
<gene>
    <name evidence="3" type="ORF">X975_24258</name>
</gene>
<proteinExistence type="inferred from homology"/>
<dbReference type="AlphaFoldDB" id="A0A087TF64"/>
<evidence type="ECO:0000256" key="2">
    <source>
        <dbReference type="SAM" id="MobiDB-lite"/>
    </source>
</evidence>
<dbReference type="Gene3D" id="3.30.1140.40">
    <property type="entry name" value="Tctex-1"/>
    <property type="match status" value="1"/>
</dbReference>
<feature type="compositionally biased region" description="Acidic residues" evidence="2">
    <location>
        <begin position="29"/>
        <end position="38"/>
    </location>
</feature>
<name>A0A087TF64_STEMI</name>